<feature type="transmembrane region" description="Helical" evidence="1">
    <location>
        <begin position="49"/>
        <end position="67"/>
    </location>
</feature>
<dbReference type="SUPFAM" id="SSF103473">
    <property type="entry name" value="MFS general substrate transporter"/>
    <property type="match status" value="1"/>
</dbReference>
<keyword evidence="1" id="KW-0472">Membrane</keyword>
<dbReference type="InterPro" id="IPR036259">
    <property type="entry name" value="MFS_trans_sf"/>
</dbReference>
<feature type="transmembrane region" description="Helical" evidence="1">
    <location>
        <begin position="348"/>
        <end position="367"/>
    </location>
</feature>
<comment type="caution">
    <text evidence="2">The sequence shown here is derived from an EMBL/GenBank/DDBJ whole genome shotgun (WGS) entry which is preliminary data.</text>
</comment>
<evidence type="ECO:0000313" key="3">
    <source>
        <dbReference type="Proteomes" id="UP000284338"/>
    </source>
</evidence>
<gene>
    <name evidence="2" type="ORF">D4100_07670</name>
</gene>
<dbReference type="Proteomes" id="UP000284338">
    <property type="component" value="Unassembled WGS sequence"/>
</dbReference>
<evidence type="ECO:0008006" key="4">
    <source>
        <dbReference type="Google" id="ProtNLM"/>
    </source>
</evidence>
<protein>
    <recommendedName>
        <fullName evidence="4">MFS transporter</fullName>
    </recommendedName>
</protein>
<proteinExistence type="predicted"/>
<name>A0AA92X9I3_9GAMM</name>
<reference evidence="2 3" key="1">
    <citation type="submission" date="2018-09" db="EMBL/GenBank/DDBJ databases">
        <title>Draft genome of a novel serratia sp. strain with antifungal activity.</title>
        <authorList>
            <person name="Dichmann S.I."/>
            <person name="Park B.P."/>
            <person name="Pathiraja D."/>
            <person name="Choi I.-G."/>
            <person name="Stougaard P."/>
            <person name="Hennessy R.C."/>
        </authorList>
    </citation>
    <scope>NUCLEOTIDE SEQUENCE [LARGE SCALE GENOMIC DNA]</scope>
    <source>
        <strain evidence="2 3">S40</strain>
    </source>
</reference>
<organism evidence="2 3">
    <name type="scientific">Serratia inhibens</name>
    <dbReference type="NCBI Taxonomy" id="2338073"/>
    <lineage>
        <taxon>Bacteria</taxon>
        <taxon>Pseudomonadati</taxon>
        <taxon>Pseudomonadota</taxon>
        <taxon>Gammaproteobacteria</taxon>
        <taxon>Enterobacterales</taxon>
        <taxon>Yersiniaceae</taxon>
        <taxon>Serratia</taxon>
    </lineage>
</organism>
<feature type="transmembrane region" description="Helical" evidence="1">
    <location>
        <begin position="105"/>
        <end position="126"/>
    </location>
</feature>
<sequence length="402" mass="42810">MFQALLCALRRHPWLRALGCGFILSSVGNGLTFVIVFGELLRSQAPPSSLALAYLLAFSPGFIGSLLSEKLSLRCSPFALLLLSESLGLCGLALPFWALSHHQTTLLLLTPGVAAFCQGMIVPPLGQLFKGGLKREELPLAAGLETLFFAANVLFGIGLGVLLYGRVATKTLLLLDAMSFVSSLLLLVVAKKAFTRSRPPGSPHPAVPFHWRTLQPRQQRAMLMLPMLALVGSPAMALLPALAPQLPQAGENIGLSLLFARSLGQLFGPFILPVTRFHAMSHSNSLQLGCLCGFILCYLSVPLVPSESIALLLIFSAHVCSNVVFALASYGLMANFSQAQVGMAMARAYRWQILISAASTLSCGLLADRLGASAAIILLSLFGLLLAAGVMANYRRDAGLIE</sequence>
<feature type="transmembrane region" description="Helical" evidence="1">
    <location>
        <begin position="79"/>
        <end position="99"/>
    </location>
</feature>
<dbReference type="RefSeq" id="WP_119803887.1">
    <property type="nucleotide sequence ID" value="NZ_QYYG01000001.1"/>
</dbReference>
<evidence type="ECO:0000256" key="1">
    <source>
        <dbReference type="SAM" id="Phobius"/>
    </source>
</evidence>
<keyword evidence="1" id="KW-0812">Transmembrane</keyword>
<evidence type="ECO:0000313" key="2">
    <source>
        <dbReference type="EMBL" id="RJF58615.1"/>
    </source>
</evidence>
<feature type="transmembrane region" description="Helical" evidence="1">
    <location>
        <begin position="286"/>
        <end position="304"/>
    </location>
</feature>
<accession>A0AA92X9I3</accession>
<dbReference type="EMBL" id="QYYG01000001">
    <property type="protein sequence ID" value="RJF58615.1"/>
    <property type="molecule type" value="Genomic_DNA"/>
</dbReference>
<keyword evidence="3" id="KW-1185">Reference proteome</keyword>
<feature type="transmembrane region" description="Helical" evidence="1">
    <location>
        <begin position="373"/>
        <end position="394"/>
    </location>
</feature>
<feature type="transmembrane region" description="Helical" evidence="1">
    <location>
        <begin position="138"/>
        <end position="165"/>
    </location>
</feature>
<keyword evidence="1" id="KW-1133">Transmembrane helix</keyword>
<dbReference type="AlphaFoldDB" id="A0AA92X9I3"/>
<feature type="transmembrane region" description="Helical" evidence="1">
    <location>
        <begin position="255"/>
        <end position="274"/>
    </location>
</feature>
<feature type="transmembrane region" description="Helical" evidence="1">
    <location>
        <begin position="14"/>
        <end position="37"/>
    </location>
</feature>
<feature type="transmembrane region" description="Helical" evidence="1">
    <location>
        <begin position="221"/>
        <end position="243"/>
    </location>
</feature>
<feature type="transmembrane region" description="Helical" evidence="1">
    <location>
        <begin position="310"/>
        <end position="336"/>
    </location>
</feature>